<keyword evidence="4" id="KW-0804">Transcription</keyword>
<dbReference type="CDD" id="cd06171">
    <property type="entry name" value="Sigma70_r4"/>
    <property type="match status" value="1"/>
</dbReference>
<dbReference type="GO" id="GO:0006352">
    <property type="term" value="P:DNA-templated transcription initiation"/>
    <property type="evidence" value="ECO:0007669"/>
    <property type="project" value="InterPro"/>
</dbReference>
<comment type="similarity">
    <text evidence="1">Belongs to the sigma-70 factor family. ECF subfamily.</text>
</comment>
<dbReference type="InterPro" id="IPR036388">
    <property type="entry name" value="WH-like_DNA-bd_sf"/>
</dbReference>
<dbReference type="Proteomes" id="UP000037425">
    <property type="component" value="Unassembled WGS sequence"/>
</dbReference>
<keyword evidence="3" id="KW-0731">Sigma factor</keyword>
<evidence type="ECO:0000256" key="2">
    <source>
        <dbReference type="ARBA" id="ARBA00023015"/>
    </source>
</evidence>
<proteinExistence type="inferred from homology"/>
<dbReference type="PANTHER" id="PTHR43133:SF25">
    <property type="entry name" value="RNA POLYMERASE SIGMA FACTOR RFAY-RELATED"/>
    <property type="match status" value="1"/>
</dbReference>
<name>A0A0L8BV73_ENSAD</name>
<evidence type="ECO:0000256" key="4">
    <source>
        <dbReference type="ARBA" id="ARBA00023163"/>
    </source>
</evidence>
<dbReference type="Pfam" id="PF04542">
    <property type="entry name" value="Sigma70_r2"/>
    <property type="match status" value="1"/>
</dbReference>
<accession>A0A0L8BV73</accession>
<evidence type="ECO:0000259" key="6">
    <source>
        <dbReference type="Pfam" id="PF08281"/>
    </source>
</evidence>
<organism evidence="7 8">
    <name type="scientific">Ensifer adhaerens</name>
    <name type="common">Sinorhizobium morelense</name>
    <dbReference type="NCBI Taxonomy" id="106592"/>
    <lineage>
        <taxon>Bacteria</taxon>
        <taxon>Pseudomonadati</taxon>
        <taxon>Pseudomonadota</taxon>
        <taxon>Alphaproteobacteria</taxon>
        <taxon>Hyphomicrobiales</taxon>
        <taxon>Rhizobiaceae</taxon>
        <taxon>Sinorhizobium/Ensifer group</taxon>
        <taxon>Ensifer</taxon>
    </lineage>
</organism>
<dbReference type="Gene3D" id="1.10.1740.10">
    <property type="match status" value="1"/>
</dbReference>
<dbReference type="Pfam" id="PF08281">
    <property type="entry name" value="Sigma70_r4_2"/>
    <property type="match status" value="1"/>
</dbReference>
<dbReference type="GO" id="GO:0016987">
    <property type="term" value="F:sigma factor activity"/>
    <property type="evidence" value="ECO:0007669"/>
    <property type="project" value="UniProtKB-KW"/>
</dbReference>
<evidence type="ECO:0000313" key="7">
    <source>
        <dbReference type="EMBL" id="KOF18404.1"/>
    </source>
</evidence>
<dbReference type="PANTHER" id="PTHR43133">
    <property type="entry name" value="RNA POLYMERASE ECF-TYPE SIGMA FACTO"/>
    <property type="match status" value="1"/>
</dbReference>
<evidence type="ECO:0000256" key="3">
    <source>
        <dbReference type="ARBA" id="ARBA00023082"/>
    </source>
</evidence>
<dbReference type="NCBIfam" id="TIGR02937">
    <property type="entry name" value="sigma70-ECF"/>
    <property type="match status" value="1"/>
</dbReference>
<comment type="caution">
    <text evidence="7">The sequence shown here is derived from an EMBL/GenBank/DDBJ whole genome shotgun (WGS) entry which is preliminary data.</text>
</comment>
<dbReference type="OrthoDB" id="9803470at2"/>
<dbReference type="EMBL" id="LGAP01000007">
    <property type="protein sequence ID" value="KOF18404.1"/>
    <property type="molecule type" value="Genomic_DNA"/>
</dbReference>
<dbReference type="InterPro" id="IPR039425">
    <property type="entry name" value="RNA_pol_sigma-70-like"/>
</dbReference>
<gene>
    <name evidence="7" type="ORF">AC244_13565</name>
</gene>
<dbReference type="PATRIC" id="fig|106592.7.peg.6945"/>
<dbReference type="SUPFAM" id="SSF88659">
    <property type="entry name" value="Sigma3 and sigma4 domains of RNA polymerase sigma factors"/>
    <property type="match status" value="1"/>
</dbReference>
<dbReference type="InterPro" id="IPR013325">
    <property type="entry name" value="RNA_pol_sigma_r2"/>
</dbReference>
<evidence type="ECO:0000256" key="1">
    <source>
        <dbReference type="ARBA" id="ARBA00010641"/>
    </source>
</evidence>
<dbReference type="InterPro" id="IPR013249">
    <property type="entry name" value="RNA_pol_sigma70_r4_t2"/>
</dbReference>
<dbReference type="RefSeq" id="WP_053249360.1">
    <property type="nucleotide sequence ID" value="NZ_LGAP01000007.1"/>
</dbReference>
<evidence type="ECO:0000259" key="5">
    <source>
        <dbReference type="Pfam" id="PF04542"/>
    </source>
</evidence>
<dbReference type="InterPro" id="IPR014284">
    <property type="entry name" value="RNA_pol_sigma-70_dom"/>
</dbReference>
<dbReference type="InterPro" id="IPR007627">
    <property type="entry name" value="RNA_pol_sigma70_r2"/>
</dbReference>
<evidence type="ECO:0000313" key="8">
    <source>
        <dbReference type="Proteomes" id="UP000037425"/>
    </source>
</evidence>
<dbReference type="InterPro" id="IPR013324">
    <property type="entry name" value="RNA_pol_sigma_r3/r4-like"/>
</dbReference>
<feature type="domain" description="RNA polymerase sigma factor 70 region 4 type 2" evidence="6">
    <location>
        <begin position="113"/>
        <end position="164"/>
    </location>
</feature>
<sequence length="174" mass="19952">MRSSHSLRDPRYAPIEAEVVNLIPALRAFARSFATSQFEADDLVQDTLFRALRSLDRFEPGTNLKSWLFTIMHNAFRTQYRIRQRELPVSADYFSELTLPVAPTQDWCVLNTRLRTALESITPEHREILIMIAGFGLSYQEAAAICRCPVGTIKSRLSRAREELELEMHGNPLN</sequence>
<dbReference type="Gene3D" id="1.10.10.10">
    <property type="entry name" value="Winged helix-like DNA-binding domain superfamily/Winged helix DNA-binding domain"/>
    <property type="match status" value="1"/>
</dbReference>
<protein>
    <submittedName>
        <fullName evidence="7">RNA polymerase sigma factor</fullName>
    </submittedName>
</protein>
<feature type="domain" description="RNA polymerase sigma-70 region 2" evidence="5">
    <location>
        <begin position="23"/>
        <end position="85"/>
    </location>
</feature>
<reference evidence="8" key="1">
    <citation type="submission" date="2015-07" db="EMBL/GenBank/DDBJ databases">
        <title>Whole genome sequence of an Ensifer adhaerens strain isolated from a cave pool in the Wind Cave National Park.</title>
        <authorList>
            <person name="Eng W.W.H."/>
            <person name="Gan H.M."/>
            <person name="Barton H.A."/>
            <person name="Savka M.A."/>
        </authorList>
    </citation>
    <scope>NUCLEOTIDE SEQUENCE [LARGE SCALE GENOMIC DNA]</scope>
    <source>
        <strain evidence="8">SD006</strain>
    </source>
</reference>
<dbReference type="GO" id="GO:0003677">
    <property type="term" value="F:DNA binding"/>
    <property type="evidence" value="ECO:0007669"/>
    <property type="project" value="InterPro"/>
</dbReference>
<keyword evidence="2" id="KW-0805">Transcription regulation</keyword>
<dbReference type="SUPFAM" id="SSF88946">
    <property type="entry name" value="Sigma2 domain of RNA polymerase sigma factors"/>
    <property type="match status" value="1"/>
</dbReference>
<dbReference type="AlphaFoldDB" id="A0A0L8BV73"/>